<feature type="domain" description="Integrase catalytic" evidence="1">
    <location>
        <begin position="180"/>
        <end position="340"/>
    </location>
</feature>
<dbReference type="PANTHER" id="PTHR47515:SF2">
    <property type="entry name" value="INTEGRASE CORE DOMAIN PROTEIN"/>
    <property type="match status" value="1"/>
</dbReference>
<dbReference type="SUPFAM" id="SSF53098">
    <property type="entry name" value="Ribonuclease H-like"/>
    <property type="match status" value="1"/>
</dbReference>
<comment type="caution">
    <text evidence="2">The sequence shown here is derived from an EMBL/GenBank/DDBJ whole genome shotgun (WGS) entry which is preliminary data.</text>
</comment>
<dbReference type="InterPro" id="IPR012337">
    <property type="entry name" value="RNaseH-like_sf"/>
</dbReference>
<dbReference type="Gene3D" id="3.30.420.10">
    <property type="entry name" value="Ribonuclease H-like superfamily/Ribonuclease H"/>
    <property type="match status" value="1"/>
</dbReference>
<proteinExistence type="predicted"/>
<protein>
    <recommendedName>
        <fullName evidence="1">Integrase catalytic domain-containing protein</fullName>
    </recommendedName>
</protein>
<organism evidence="2">
    <name type="scientific">marine sediment metagenome</name>
    <dbReference type="NCBI Taxonomy" id="412755"/>
    <lineage>
        <taxon>unclassified sequences</taxon>
        <taxon>metagenomes</taxon>
        <taxon>ecological metagenomes</taxon>
    </lineage>
</organism>
<name>X1F9S6_9ZZZZ</name>
<dbReference type="PROSITE" id="PS50994">
    <property type="entry name" value="INTEGRASE"/>
    <property type="match status" value="1"/>
</dbReference>
<dbReference type="GO" id="GO:0003676">
    <property type="term" value="F:nucleic acid binding"/>
    <property type="evidence" value="ECO:0007669"/>
    <property type="project" value="InterPro"/>
</dbReference>
<dbReference type="GO" id="GO:0015074">
    <property type="term" value="P:DNA integration"/>
    <property type="evidence" value="ECO:0007669"/>
    <property type="project" value="InterPro"/>
</dbReference>
<evidence type="ECO:0000259" key="1">
    <source>
        <dbReference type="PROSITE" id="PS50994"/>
    </source>
</evidence>
<reference evidence="2" key="1">
    <citation type="journal article" date="2014" name="Front. Microbiol.">
        <title>High frequency of phylogenetically diverse reductive dehalogenase-homologous genes in deep subseafloor sedimentary metagenomes.</title>
        <authorList>
            <person name="Kawai M."/>
            <person name="Futagami T."/>
            <person name="Toyoda A."/>
            <person name="Takaki Y."/>
            <person name="Nishi S."/>
            <person name="Hori S."/>
            <person name="Arai W."/>
            <person name="Tsubouchi T."/>
            <person name="Morono Y."/>
            <person name="Uchiyama I."/>
            <person name="Ito T."/>
            <person name="Fujiyama A."/>
            <person name="Inagaki F."/>
            <person name="Takami H."/>
        </authorList>
    </citation>
    <scope>NUCLEOTIDE SEQUENCE</scope>
    <source>
        <strain evidence="2">Expedition CK06-06</strain>
    </source>
</reference>
<accession>X1F9S6</accession>
<dbReference type="InterPro" id="IPR001584">
    <property type="entry name" value="Integrase_cat-core"/>
</dbReference>
<gene>
    <name evidence="2" type="ORF">S03H2_02582</name>
</gene>
<dbReference type="Pfam" id="PF13683">
    <property type="entry name" value="rve_3"/>
    <property type="match status" value="1"/>
</dbReference>
<dbReference type="InterPro" id="IPR009057">
    <property type="entry name" value="Homeodomain-like_sf"/>
</dbReference>
<dbReference type="SUPFAM" id="SSF46689">
    <property type="entry name" value="Homeodomain-like"/>
    <property type="match status" value="1"/>
</dbReference>
<dbReference type="EMBL" id="BARU01000877">
    <property type="protein sequence ID" value="GAH26144.1"/>
    <property type="molecule type" value="Genomic_DNA"/>
</dbReference>
<dbReference type="InterPro" id="IPR036397">
    <property type="entry name" value="RNaseH_sf"/>
</dbReference>
<dbReference type="PANTHER" id="PTHR47515">
    <property type="entry name" value="LOW CALCIUM RESPONSE LOCUS PROTEIN T"/>
    <property type="match status" value="1"/>
</dbReference>
<evidence type="ECO:0000313" key="2">
    <source>
        <dbReference type="EMBL" id="GAH26144.1"/>
    </source>
</evidence>
<dbReference type="AlphaFoldDB" id="X1F9S6"/>
<feature type="non-terminal residue" evidence="2">
    <location>
        <position position="366"/>
    </location>
</feature>
<sequence>MRKPASFYFFKTKPIILRNRYERWRGVADLLGFTTPERLRVEWMVFYYTVAEENVTLTAQHFSISRKTFHKWFKRFKDSKYAVHSLADQSKAPCHKRNWEVTLIQEERIRRLRKRYPYYGKKKLKVLYEKEYSEGISTWKIERVIRRYKLYPDQKKAEKTARKRAQARQKPKKRITQLVKEGRPCFLFQLDTIVIYWNNLKRYILTAVDHATKLGYARMYKNKSSRVATDFLYRLRYLVNQPIENLQTDNGSEFALEFERATTKLSIQRYFSRVRTPKDNPEIERFNQTLEYEWLYNFNLSLDPEELNPRLTEWLIEYNFNRPHQSLAYLAPVEYIEKELAKIRSPVLPMWSASTKWSTSLTSTCS</sequence>